<dbReference type="Gene3D" id="1.10.132.30">
    <property type="match status" value="1"/>
</dbReference>
<dbReference type="HOGENOM" id="CLU_000487_2_2_1"/>
<dbReference type="FunFam" id="1.10.274.100:FF:000015">
    <property type="entry name" value="DNA-directed RNA polymerase subunit"/>
    <property type="match status" value="1"/>
</dbReference>
<dbReference type="InterPro" id="IPR007083">
    <property type="entry name" value="RNA_pol_Rpb1_4"/>
</dbReference>
<dbReference type="SUPFAM" id="SSF64484">
    <property type="entry name" value="beta and beta-prime subunits of DNA dependent RNA-polymerase"/>
    <property type="match status" value="1"/>
</dbReference>
<evidence type="ECO:0000256" key="9">
    <source>
        <dbReference type="ARBA" id="ARBA00023163"/>
    </source>
</evidence>
<dbReference type="InterPro" id="IPR000722">
    <property type="entry name" value="RNA_pol_asu"/>
</dbReference>
<dbReference type="GO" id="GO:0009536">
    <property type="term" value="C:plastid"/>
    <property type="evidence" value="ECO:0007669"/>
    <property type="project" value="UniProtKB-ARBA"/>
</dbReference>
<dbReference type="Gene3D" id="1.10.274.100">
    <property type="entry name" value="RNA polymerase Rpb1, domain 3"/>
    <property type="match status" value="1"/>
</dbReference>
<feature type="compositionally biased region" description="Basic residues" evidence="13">
    <location>
        <begin position="124"/>
        <end position="141"/>
    </location>
</feature>
<dbReference type="GO" id="GO:0003677">
    <property type="term" value="F:DNA binding"/>
    <property type="evidence" value="ECO:0007669"/>
    <property type="project" value="InterPro"/>
</dbReference>
<keyword evidence="14" id="KW-1133">Transmembrane helix</keyword>
<protein>
    <recommendedName>
        <fullName evidence="12">DNA-directed RNA polymerase subunit</fullName>
        <ecNumber evidence="12">2.7.7.6</ecNumber>
    </recommendedName>
</protein>
<dbReference type="FunFam" id="2.40.40.20:FF:000019">
    <property type="entry name" value="DNA-directed RNA polymerase II subunit RPB1"/>
    <property type="match status" value="1"/>
</dbReference>
<dbReference type="GO" id="GO:0005736">
    <property type="term" value="C:RNA polymerase I complex"/>
    <property type="evidence" value="ECO:0007669"/>
    <property type="project" value="TreeGrafter"/>
</dbReference>
<feature type="compositionally biased region" description="Acidic residues" evidence="13">
    <location>
        <begin position="1650"/>
        <end position="1672"/>
    </location>
</feature>
<reference evidence="16" key="1">
    <citation type="submission" date="2015-04" db="UniProtKB">
        <authorList>
            <consortium name="EnsemblPlants"/>
        </authorList>
    </citation>
    <scope>IDENTIFICATION</scope>
</reference>
<dbReference type="InterPro" id="IPR006592">
    <property type="entry name" value="RNA_pol_N"/>
</dbReference>
<dbReference type="InterPro" id="IPR007080">
    <property type="entry name" value="RNA_pol_Rpb1_1"/>
</dbReference>
<evidence type="ECO:0000259" key="15">
    <source>
        <dbReference type="SMART" id="SM00663"/>
    </source>
</evidence>
<dbReference type="InterPro" id="IPR047107">
    <property type="entry name" value="DNA-dir_RNA_pol1_lsu_C"/>
</dbReference>
<dbReference type="InterPro" id="IPR042102">
    <property type="entry name" value="RNA_pol_Rpb1_3_sf"/>
</dbReference>
<keyword evidence="8" id="KW-0460">Magnesium</keyword>
<accession>A0A0E0E3V1</accession>
<evidence type="ECO:0000256" key="6">
    <source>
        <dbReference type="ARBA" id="ARBA00022723"/>
    </source>
</evidence>
<dbReference type="Gene3D" id="2.40.40.20">
    <property type="match status" value="1"/>
</dbReference>
<evidence type="ECO:0000256" key="10">
    <source>
        <dbReference type="ARBA" id="ARBA00023242"/>
    </source>
</evidence>
<feature type="transmembrane region" description="Helical" evidence="14">
    <location>
        <begin position="145"/>
        <end position="166"/>
    </location>
</feature>
<feature type="compositionally biased region" description="Basic and acidic residues" evidence="13">
    <location>
        <begin position="1604"/>
        <end position="1613"/>
    </location>
</feature>
<evidence type="ECO:0000256" key="3">
    <source>
        <dbReference type="ARBA" id="ARBA00022478"/>
    </source>
</evidence>
<dbReference type="Gene3D" id="3.30.1490.180">
    <property type="entry name" value="RNA polymerase ii"/>
    <property type="match status" value="1"/>
</dbReference>
<feature type="region of interest" description="Disordered" evidence="13">
    <location>
        <begin position="73"/>
        <end position="141"/>
    </location>
</feature>
<comment type="similarity">
    <text evidence="2 12">Belongs to the RNA polymerase beta' chain family.</text>
</comment>
<feature type="compositionally biased region" description="Basic and acidic residues" evidence="13">
    <location>
        <begin position="523"/>
        <end position="533"/>
    </location>
</feature>
<comment type="catalytic activity">
    <reaction evidence="11 12">
        <text>RNA(n) + a ribonucleoside 5'-triphosphate = RNA(n+1) + diphosphate</text>
        <dbReference type="Rhea" id="RHEA:21248"/>
        <dbReference type="Rhea" id="RHEA-COMP:14527"/>
        <dbReference type="Rhea" id="RHEA-COMP:17342"/>
        <dbReference type="ChEBI" id="CHEBI:33019"/>
        <dbReference type="ChEBI" id="CHEBI:61557"/>
        <dbReference type="ChEBI" id="CHEBI:140395"/>
        <dbReference type="EC" id="2.7.7.6"/>
    </reaction>
</comment>
<evidence type="ECO:0000256" key="7">
    <source>
        <dbReference type="ARBA" id="ARBA00022833"/>
    </source>
</evidence>
<dbReference type="Gramene" id="OMERI06G21420.1">
    <property type="protein sequence ID" value="OMERI06G21420.1"/>
    <property type="gene ID" value="OMERI06G21420"/>
</dbReference>
<dbReference type="PANTHER" id="PTHR19376:SF11">
    <property type="entry name" value="DNA-DIRECTED RNA POLYMERASE I SUBUNIT RPA1"/>
    <property type="match status" value="1"/>
</dbReference>
<dbReference type="GO" id="GO:0006351">
    <property type="term" value="P:DNA-templated transcription"/>
    <property type="evidence" value="ECO:0007669"/>
    <property type="project" value="InterPro"/>
</dbReference>
<evidence type="ECO:0000256" key="8">
    <source>
        <dbReference type="ARBA" id="ARBA00022842"/>
    </source>
</evidence>
<evidence type="ECO:0000313" key="17">
    <source>
        <dbReference type="Proteomes" id="UP000008021"/>
    </source>
</evidence>
<name>A0A0E0E3V1_9ORYZ</name>
<dbReference type="eggNOG" id="KOG0262">
    <property type="taxonomic scope" value="Eukaryota"/>
</dbReference>
<dbReference type="FunFam" id="3.30.1490.180:FF:000007">
    <property type="entry name" value="DNA-directed RNA polymerase subunit"/>
    <property type="match status" value="1"/>
</dbReference>
<feature type="compositionally biased region" description="Basic and acidic residues" evidence="13">
    <location>
        <begin position="1640"/>
        <end position="1649"/>
    </location>
</feature>
<dbReference type="STRING" id="40149.A0A0E0E3V1"/>
<dbReference type="PANTHER" id="PTHR19376">
    <property type="entry name" value="DNA-DIRECTED RNA POLYMERASE"/>
    <property type="match status" value="1"/>
</dbReference>
<keyword evidence="14" id="KW-0812">Transmembrane</keyword>
<dbReference type="Pfam" id="PF04998">
    <property type="entry name" value="RNA_pol_Rpb1_5"/>
    <property type="match status" value="1"/>
</dbReference>
<feature type="domain" description="RNA polymerase N-terminal" evidence="15">
    <location>
        <begin position="588"/>
        <end position="913"/>
    </location>
</feature>
<dbReference type="Pfam" id="PF00623">
    <property type="entry name" value="RNA_pol_Rpb1_2"/>
    <property type="match status" value="1"/>
</dbReference>
<keyword evidence="3 12" id="KW-0240">DNA-directed RNA polymerase</keyword>
<dbReference type="InterPro" id="IPR007066">
    <property type="entry name" value="RNA_pol_Rpb1_3"/>
</dbReference>
<feature type="compositionally biased region" description="Basic and acidic residues" evidence="13">
    <location>
        <begin position="1115"/>
        <end position="1164"/>
    </location>
</feature>
<evidence type="ECO:0000256" key="1">
    <source>
        <dbReference type="ARBA" id="ARBA00004123"/>
    </source>
</evidence>
<evidence type="ECO:0000256" key="14">
    <source>
        <dbReference type="SAM" id="Phobius"/>
    </source>
</evidence>
<dbReference type="InterPro" id="IPR015699">
    <property type="entry name" value="DNA-dir_RNA_pol1_lsu_N"/>
</dbReference>
<dbReference type="CDD" id="cd01435">
    <property type="entry name" value="RNAP_I_RPA1_N"/>
    <property type="match status" value="1"/>
</dbReference>
<keyword evidence="5 12" id="KW-0548">Nucleotidyltransferase</keyword>
<comment type="subcellular location">
    <subcellularLocation>
        <location evidence="1">Nucleus</location>
    </subcellularLocation>
</comment>
<keyword evidence="7" id="KW-0862">Zinc</keyword>
<dbReference type="Gene3D" id="6.10.250.2940">
    <property type="match status" value="1"/>
</dbReference>
<dbReference type="CDD" id="cd02735">
    <property type="entry name" value="RNAP_I_Rpa1_C"/>
    <property type="match status" value="1"/>
</dbReference>
<evidence type="ECO:0000256" key="4">
    <source>
        <dbReference type="ARBA" id="ARBA00022679"/>
    </source>
</evidence>
<comment type="function">
    <text evidence="12">DNA-dependent RNA polymerase catalyzes the transcription of DNA into RNA using the four ribonucleoside triphosphates as substrates.</text>
</comment>
<dbReference type="FunFam" id="1.10.150.390:FF:000005">
    <property type="entry name" value="DNA-directed RNA polymerase subunit"/>
    <property type="match status" value="1"/>
</dbReference>
<dbReference type="Proteomes" id="UP000008021">
    <property type="component" value="Chromosome 6"/>
</dbReference>
<reference evidence="16" key="2">
    <citation type="submission" date="2018-05" db="EMBL/GenBank/DDBJ databases">
        <title>OmerRS3 (Oryza meridionalis Reference Sequence Version 3).</title>
        <authorList>
            <person name="Zhang J."/>
            <person name="Kudrna D."/>
            <person name="Lee S."/>
            <person name="Talag J."/>
            <person name="Welchert J."/>
            <person name="Wing R.A."/>
        </authorList>
    </citation>
    <scope>NUCLEOTIDE SEQUENCE [LARGE SCALE GENOMIC DNA]</scope>
    <source>
        <strain evidence="16">cv. OR44</strain>
    </source>
</reference>
<evidence type="ECO:0000256" key="13">
    <source>
        <dbReference type="SAM" id="MobiDB-lite"/>
    </source>
</evidence>
<dbReference type="Pfam" id="PF04997">
    <property type="entry name" value="RNA_pol_Rpb1_1"/>
    <property type="match status" value="1"/>
</dbReference>
<evidence type="ECO:0000313" key="16">
    <source>
        <dbReference type="EnsemblPlants" id="OMERI06G21420.1"/>
    </source>
</evidence>
<keyword evidence="6" id="KW-0479">Metal-binding</keyword>
<feature type="compositionally biased region" description="Acidic residues" evidence="13">
    <location>
        <begin position="1614"/>
        <end position="1639"/>
    </location>
</feature>
<dbReference type="Pfam" id="PF05000">
    <property type="entry name" value="RNA_pol_Rpb1_4"/>
    <property type="match status" value="1"/>
</dbReference>
<feature type="region of interest" description="Disordered" evidence="13">
    <location>
        <begin position="493"/>
        <end position="533"/>
    </location>
</feature>
<dbReference type="Gene3D" id="1.10.150.390">
    <property type="match status" value="1"/>
</dbReference>
<evidence type="ECO:0000256" key="5">
    <source>
        <dbReference type="ARBA" id="ARBA00022695"/>
    </source>
</evidence>
<keyword evidence="14" id="KW-0472">Membrane</keyword>
<dbReference type="InterPro" id="IPR045867">
    <property type="entry name" value="DNA-dir_RpoC_beta_prime"/>
</dbReference>
<dbReference type="Gene3D" id="4.10.860.120">
    <property type="entry name" value="RNA polymerase II, clamp domain"/>
    <property type="match status" value="1"/>
</dbReference>
<dbReference type="GO" id="GO:0046872">
    <property type="term" value="F:metal ion binding"/>
    <property type="evidence" value="ECO:0007669"/>
    <property type="project" value="UniProtKB-KW"/>
</dbReference>
<sequence length="1958" mass="217998">MGYLGGGGACRCSCLAEKRPRLFTLVARTTPVSTAVESAASVGESGAVSAGESSGAGGRVRLRMGRGGADDSAPLGLVVDGGSGREGGKRGSHRQCWRRGWPLRRQRWRGGGAPPAATAEKRPAARARKGRRRRGRRRGRMRRKASSAVCYCFPFAVVEFVVLAAVRVPAALCRRAVRGGRRRRVPSAKRKEMGELLALDVASPRSLAAAAAKARKAEAEFLGTPMAEHLGEEEVVRRKSRLQAALQRVSHLLSGAGEDAQPAIDLHVLLFVLACLLSPVPILSHLPRSRCTPAPFRRRSRSLLISTADDLLSLLDDNPFPAAANAAAADPASRRPRAASEEVNSIHFSFYNDDEIKRISVKQITKSDRVDAKNCPVPGGLLDPAMGPTNDTDTCKSCGQQSIRCPGHFGHIELAKPLFNPLLFMSLKNLLQVTCFHCHKFRLNKEQVDRYTNELELLVRGDIAHAKNLEDLGGKDTTSSSVRANAIANAKLSGDGHVNDSRETGVSGLDEELTSPGNLSRRSTNETRHISDDTIKEMVASSGKKHLLTTEVESILKDLWKKEARFCMLLCDFQQNTLSVSEKRRGYEMFFLKNLLVAPNRFRPSISSSLGIMEHPQNVLLSKVQESNLALQQSIAASNHMEVLRRWMDLQRNVNVLYDSSKGLYAFMHPLKEAKNEKNANGIRQLLEKKEGILRQKMMGKRVNYACRSVISPDPYLAVNEIGIPPVFATRLTYPEKVTPWNARKLQEAINNGADIHPGATHYRDNNNMYKLQAAPPKRRAIAKMLPASRGSISQPGKDPKCEFESKVVYRHLQDGDVVLVNRQPTLHKPSMMAHVVRVLPGEKTIRMHYANCSTYNADFDGDEMNVHFPQDEISRAEAINIVDANKQYIGPRSGDAVRGLIQDHIIGAVLLTKLDTFLSREEYNQLVYGSVLSSTRRSGQFGKKISIIMDDDALEPVPPAIWKPKPLWTGKQVITTILNHVTKGRPPFTVEKKGRIEKEYLIPEERNGDKVKTINPSEQVLYVHDNELIKGMIDKAQFGNYGIVHTVHELYGPETAGVLLSSFSRLFTMVLQLHGFTCGVDDLLLSQESDMTREEILGKSEKHSKIVHINFTRPKKDDKAEDTRPKEGDEAEDTRPKEGDEAEDTRPKEDHEAEDSTHPKEDHEAEGDDEDQMKLQMEVEKIIRRNGESATVILDRNMSSELNTLTSKVNKKVFPYGLRKPFPGNCLSLMTQTGAKGGLVNMTQISSLLGQQELEGKRVPRMISGKTLPCFPPWDTSSRAGGFIGDRFLTGLRPQEYYFHCMAGREGLVDTAVKTSRSGYLQRCLIKSLESLKVSYDHTNRRALLGKLDSHNDKHLLLNPNGYISELPEKLIENAMEFLKSKRNEKGRYDIKEKELMKLLKVKYISSLVDPGEAVGVVAAQSIGEPSTQMTLNTFHLAGRGEMNVTLGIPRLKELLMTASAKISTPFMKCPLLEDKTWDDDEEGMDDKLKKARDAERLAAKLRTIDDAERIAAKLRRVRVADIVERIEVCTVPFHNNNGCVSTLYKLQLKLYPQGLYPRQSELTVEECHETLRTVFIDAMDLAISKHLDLLHKINEIQAVKSNDMESQRSDGVEESENGPTDEDNGVSDGENEDDLGADAEKWKRQEIDEMEYDDDAEKEEGFDMDSESEEDTKSKPESEDHQAKLDEELEESEEGHVLGSSNKGENSKAKQATARLEDEMNEAEDEKAQVTIKFKKNIKWTIHYESTGLNFEVHYALQEQPHILLAQIAQRTARSVFVKACKNIDRCEVNKPKKIDNNTINTPITLQTAGVNFEVFHKLVDYLDINEVRSNDIHAMLNTYGVEAARATIIEEVKGVFGAYGIHVDMRHLNLIADFMTFDGGYRPMSRLGMGQFSTSPFGKMTFETATKFIVEAASHGESDTLDGPSASVCLGKPVKVGTGSFGLLQNFSLEQPVAM</sequence>
<dbReference type="SMART" id="SM00663">
    <property type="entry name" value="RPOLA_N"/>
    <property type="match status" value="1"/>
</dbReference>
<feature type="compositionally biased region" description="Basic and acidic residues" evidence="13">
    <location>
        <begin position="1673"/>
        <end position="1688"/>
    </location>
</feature>
<keyword evidence="9 12" id="KW-0804">Transcription</keyword>
<dbReference type="EnsemblPlants" id="OMERI06G21420.1">
    <property type="protein sequence ID" value="OMERI06G21420.1"/>
    <property type="gene ID" value="OMERI06G21420"/>
</dbReference>
<feature type="region of interest" description="Disordered" evidence="13">
    <location>
        <begin position="1603"/>
        <end position="1726"/>
    </location>
</feature>
<keyword evidence="10" id="KW-0539">Nucleus</keyword>
<evidence type="ECO:0000256" key="2">
    <source>
        <dbReference type="ARBA" id="ARBA00006460"/>
    </source>
</evidence>
<keyword evidence="17" id="KW-1185">Reference proteome</keyword>
<dbReference type="EC" id="2.7.7.6" evidence="12"/>
<organism evidence="16">
    <name type="scientific">Oryza meridionalis</name>
    <dbReference type="NCBI Taxonomy" id="40149"/>
    <lineage>
        <taxon>Eukaryota</taxon>
        <taxon>Viridiplantae</taxon>
        <taxon>Streptophyta</taxon>
        <taxon>Embryophyta</taxon>
        <taxon>Tracheophyta</taxon>
        <taxon>Spermatophyta</taxon>
        <taxon>Magnoliopsida</taxon>
        <taxon>Liliopsida</taxon>
        <taxon>Poales</taxon>
        <taxon>Poaceae</taxon>
        <taxon>BOP clade</taxon>
        <taxon>Oryzoideae</taxon>
        <taxon>Oryzeae</taxon>
        <taxon>Oryzinae</taxon>
        <taxon>Oryza</taxon>
    </lineage>
</organism>
<dbReference type="Gene3D" id="3.30.70.2850">
    <property type="match status" value="1"/>
</dbReference>
<evidence type="ECO:0000256" key="12">
    <source>
        <dbReference type="RuleBase" id="RU004279"/>
    </source>
</evidence>
<dbReference type="InterPro" id="IPR038120">
    <property type="entry name" value="Rpb1_funnel_sf"/>
</dbReference>
<dbReference type="InterPro" id="IPR007081">
    <property type="entry name" value="RNA_pol_Rpb1_5"/>
</dbReference>
<feature type="compositionally biased region" description="Basic residues" evidence="13">
    <location>
        <begin position="90"/>
        <end position="108"/>
    </location>
</feature>
<feature type="region of interest" description="Disordered" evidence="13">
    <location>
        <begin position="1108"/>
        <end position="1173"/>
    </location>
</feature>
<dbReference type="FunFam" id="4.10.860.120:FF:000006">
    <property type="entry name" value="DNA-directed RNA polymerase subunit"/>
    <property type="match status" value="1"/>
</dbReference>
<dbReference type="Pfam" id="PF04983">
    <property type="entry name" value="RNA_pol_Rpb1_3"/>
    <property type="match status" value="1"/>
</dbReference>
<dbReference type="GO" id="GO:0003899">
    <property type="term" value="F:DNA-directed RNA polymerase activity"/>
    <property type="evidence" value="ECO:0007669"/>
    <property type="project" value="UniProtKB-EC"/>
</dbReference>
<proteinExistence type="inferred from homology"/>
<keyword evidence="4 12" id="KW-0808">Transferase</keyword>
<evidence type="ECO:0000256" key="11">
    <source>
        <dbReference type="ARBA" id="ARBA00048552"/>
    </source>
</evidence>
<dbReference type="InterPro" id="IPR044893">
    <property type="entry name" value="RNA_pol_Rpb1_clamp_domain"/>
</dbReference>